<dbReference type="EMBL" id="CP081135">
    <property type="protein sequence ID" value="UEL48747.1"/>
    <property type="molecule type" value="Genomic_DNA"/>
</dbReference>
<gene>
    <name evidence="8 10" type="primary">murJ</name>
    <name evidence="10" type="ORF">JW646_04650</name>
</gene>
<evidence type="ECO:0000256" key="8">
    <source>
        <dbReference type="HAMAP-Rule" id="MF_02078"/>
    </source>
</evidence>
<evidence type="ECO:0000256" key="5">
    <source>
        <dbReference type="ARBA" id="ARBA00022984"/>
    </source>
</evidence>
<comment type="function">
    <text evidence="8 9">Involved in peptidoglycan biosynthesis. Transports lipid-linked peptidoglycan precursors from the inner to the outer leaflet of the cytoplasmic membrane.</text>
</comment>
<keyword evidence="8 9" id="KW-0813">Transport</keyword>
<dbReference type="KEGG" id="tem:JW646_04650"/>
<dbReference type="PANTHER" id="PTHR47019:SF1">
    <property type="entry name" value="LIPID II FLIPPASE MURJ"/>
    <property type="match status" value="1"/>
</dbReference>
<dbReference type="GO" id="GO:0015648">
    <property type="term" value="F:lipid-linked peptidoglycan transporter activity"/>
    <property type="evidence" value="ECO:0007669"/>
    <property type="project" value="UniProtKB-UniRule"/>
</dbReference>
<dbReference type="AlphaFoldDB" id="A0AAX2ZK46"/>
<feature type="transmembrane region" description="Helical" evidence="8">
    <location>
        <begin position="225"/>
        <end position="244"/>
    </location>
</feature>
<dbReference type="CDD" id="cd13123">
    <property type="entry name" value="MATE_MurJ_like"/>
    <property type="match status" value="1"/>
</dbReference>
<dbReference type="NCBIfam" id="TIGR01695">
    <property type="entry name" value="murJ_mviN"/>
    <property type="match status" value="1"/>
</dbReference>
<dbReference type="PIRSF" id="PIRSF002869">
    <property type="entry name" value="MviN"/>
    <property type="match status" value="1"/>
</dbReference>
<dbReference type="Pfam" id="PF03023">
    <property type="entry name" value="MurJ"/>
    <property type="match status" value="1"/>
</dbReference>
<dbReference type="InterPro" id="IPR051050">
    <property type="entry name" value="Lipid_II_flippase_MurJ/MviN"/>
</dbReference>
<evidence type="ECO:0000256" key="6">
    <source>
        <dbReference type="ARBA" id="ARBA00022989"/>
    </source>
</evidence>
<keyword evidence="7 8" id="KW-0472">Membrane</keyword>
<feature type="transmembrane region" description="Helical" evidence="8">
    <location>
        <begin position="83"/>
        <end position="105"/>
    </location>
</feature>
<name>A0AAX2ZK46_9FIRM</name>
<feature type="transmembrane region" description="Helical" evidence="8">
    <location>
        <begin position="156"/>
        <end position="177"/>
    </location>
</feature>
<sequence length="513" mass="55961">MSKLARATFGLMVATIIAKILGFGRELVLAAGYGAGIYSDAYITAMNIPQVIFAIIGSTLATVLIPMYMEVHKEEGEEGSLKFINNVFNLVVIGCVVLSILGFVFTEQIVNVFAMGYKGEALQVAINFTRITILGIVFTGLSYVMTSYLQIKNDFITPGLSSVPKNVIIIVATLLSIKYGPYIMIWGTLLGMVSEFLIQVPYAIKAGYRYVPIIKIKDKYIKKMAWLIAPVLIGVAVNQVNTLVDRTLASTLPAGTVSALNYSNKLISFVIAIFITSISSVIYPILSQLSKEDNKERFIASVIKSINCVIILVLPITVGTMVLSLPIVRVLFERGAFDPRGTSLTAVALAMYSVGMVAYGLRDVLGKIFYSLQDTKTPMVNGVIAMGMNMVMDVVFIQFWGLAGLTLATSLSSLACIMLLFRSLRKKIGYYGQDKIAKATVKSLVASLNMGAVAYYSYHYMIGFTHTGGKAEFIVLMIAVTLAAVVYGGLVILFKVDEIRIVTDVVKRRLKRA</sequence>
<feature type="transmembrane region" description="Helical" evidence="8">
    <location>
        <begin position="382"/>
        <end position="401"/>
    </location>
</feature>
<evidence type="ECO:0000313" key="11">
    <source>
        <dbReference type="Proteomes" id="UP001198983"/>
    </source>
</evidence>
<comment type="pathway">
    <text evidence="8">Cell wall biogenesis; peptidoglycan biosynthesis.</text>
</comment>
<comment type="subcellular location">
    <subcellularLocation>
        <location evidence="1 8">Cell membrane</location>
        <topology evidence="1 8">Multi-pass membrane protein</topology>
    </subcellularLocation>
</comment>
<keyword evidence="11" id="KW-1185">Reference proteome</keyword>
<dbReference type="GO" id="GO:0009252">
    <property type="term" value="P:peptidoglycan biosynthetic process"/>
    <property type="evidence" value="ECO:0007669"/>
    <property type="project" value="UniProtKB-UniRule"/>
</dbReference>
<evidence type="ECO:0000256" key="3">
    <source>
        <dbReference type="ARBA" id="ARBA00022692"/>
    </source>
</evidence>
<dbReference type="GO" id="GO:0008360">
    <property type="term" value="P:regulation of cell shape"/>
    <property type="evidence" value="ECO:0007669"/>
    <property type="project" value="UniProtKB-UniRule"/>
</dbReference>
<dbReference type="PANTHER" id="PTHR47019">
    <property type="entry name" value="LIPID II FLIPPASE MURJ"/>
    <property type="match status" value="1"/>
</dbReference>
<comment type="similarity">
    <text evidence="8 9">Belongs to the MurJ/MviN family.</text>
</comment>
<keyword evidence="2 8" id="KW-1003">Cell membrane</keyword>
<feature type="transmembrane region" description="Helical" evidence="8">
    <location>
        <begin position="266"/>
        <end position="286"/>
    </location>
</feature>
<feature type="transmembrane region" description="Helical" evidence="8">
    <location>
        <begin position="444"/>
        <end position="461"/>
    </location>
</feature>
<feature type="transmembrane region" description="Helical" evidence="8">
    <location>
        <begin position="344"/>
        <end position="361"/>
    </location>
</feature>
<keyword evidence="4 8" id="KW-0133">Cell shape</keyword>
<keyword evidence="6 8" id="KW-1133">Transmembrane helix</keyword>
<keyword evidence="3 8" id="KW-0812">Transmembrane</keyword>
<dbReference type="GO" id="GO:0005886">
    <property type="term" value="C:plasma membrane"/>
    <property type="evidence" value="ECO:0007669"/>
    <property type="project" value="UniProtKB-SubCell"/>
</dbReference>
<evidence type="ECO:0000313" key="10">
    <source>
        <dbReference type="EMBL" id="UEL48747.1"/>
    </source>
</evidence>
<dbReference type="PRINTS" id="PR01806">
    <property type="entry name" value="VIRFACTRMVIN"/>
</dbReference>
<keyword evidence="5 8" id="KW-0573">Peptidoglycan synthesis</keyword>
<organism evidence="10 11">
    <name type="scientific">Terrisporobacter hibernicus</name>
    <dbReference type="NCBI Taxonomy" id="2813371"/>
    <lineage>
        <taxon>Bacteria</taxon>
        <taxon>Bacillati</taxon>
        <taxon>Bacillota</taxon>
        <taxon>Clostridia</taxon>
        <taxon>Peptostreptococcales</taxon>
        <taxon>Peptostreptococcaceae</taxon>
        <taxon>Terrisporobacter</taxon>
    </lineage>
</organism>
<dbReference type="GO" id="GO:0071555">
    <property type="term" value="P:cell wall organization"/>
    <property type="evidence" value="ECO:0007669"/>
    <property type="project" value="UniProtKB-UniRule"/>
</dbReference>
<evidence type="ECO:0000256" key="2">
    <source>
        <dbReference type="ARBA" id="ARBA00022475"/>
    </source>
</evidence>
<feature type="transmembrane region" description="Helical" evidence="8">
    <location>
        <begin position="46"/>
        <end position="71"/>
    </location>
</feature>
<dbReference type="HAMAP" id="MF_02078">
    <property type="entry name" value="MurJ_MviN"/>
    <property type="match status" value="1"/>
</dbReference>
<evidence type="ECO:0000256" key="9">
    <source>
        <dbReference type="PIRNR" id="PIRNR002869"/>
    </source>
</evidence>
<dbReference type="Proteomes" id="UP001198983">
    <property type="component" value="Chromosome"/>
</dbReference>
<proteinExistence type="inferred from homology"/>
<dbReference type="RefSeq" id="WP_228416768.1">
    <property type="nucleotide sequence ID" value="NZ_CP081135.1"/>
</dbReference>
<feature type="transmembrane region" description="Helical" evidence="8">
    <location>
        <begin position="306"/>
        <end position="332"/>
    </location>
</feature>
<reference evidence="10 11" key="1">
    <citation type="journal article" date="2023" name="Int. J. Syst. Evol. Microbiol.">
        <title>Terrisporobacter hibernicus sp. nov., isolated from bovine faeces in Northern Ireland.</title>
        <authorList>
            <person name="Mitchell M."/>
            <person name="Nguyen S.V."/>
            <person name="Connor M."/>
            <person name="Fairley D.J."/>
            <person name="Donoghue O."/>
            <person name="Marshall H."/>
            <person name="Koolman L."/>
            <person name="McMullan G."/>
            <person name="Schaffer K.E."/>
            <person name="McGrath J.W."/>
            <person name="Fanning S."/>
        </authorList>
    </citation>
    <scope>NUCLEOTIDE SEQUENCE [LARGE SCALE GENOMIC DNA]</scope>
    <source>
        <strain evidence="10 11">MCA3</strain>
    </source>
</reference>
<dbReference type="InterPro" id="IPR004268">
    <property type="entry name" value="MurJ"/>
</dbReference>
<evidence type="ECO:0000256" key="7">
    <source>
        <dbReference type="ARBA" id="ARBA00023136"/>
    </source>
</evidence>
<dbReference type="GO" id="GO:0034204">
    <property type="term" value="P:lipid translocation"/>
    <property type="evidence" value="ECO:0007669"/>
    <property type="project" value="TreeGrafter"/>
</dbReference>
<feature type="transmembrane region" description="Helical" evidence="8">
    <location>
        <begin position="407"/>
        <end position="424"/>
    </location>
</feature>
<keyword evidence="8 9" id="KW-0961">Cell wall biogenesis/degradation</keyword>
<accession>A0AAX2ZK46</accession>
<protein>
    <recommendedName>
        <fullName evidence="8">Probable lipid II flippase MurJ</fullName>
    </recommendedName>
</protein>
<feature type="transmembrane region" description="Helical" evidence="8">
    <location>
        <begin position="473"/>
        <end position="494"/>
    </location>
</feature>
<feature type="transmembrane region" description="Helical" evidence="8">
    <location>
        <begin position="183"/>
        <end position="204"/>
    </location>
</feature>
<feature type="transmembrane region" description="Helical" evidence="8">
    <location>
        <begin position="125"/>
        <end position="144"/>
    </location>
</feature>
<evidence type="ECO:0000256" key="1">
    <source>
        <dbReference type="ARBA" id="ARBA00004651"/>
    </source>
</evidence>
<evidence type="ECO:0000256" key="4">
    <source>
        <dbReference type="ARBA" id="ARBA00022960"/>
    </source>
</evidence>